<reference evidence="1" key="1">
    <citation type="journal article" date="2014" name="Nat. Commun.">
        <title>The tobacco genome sequence and its comparison with those of tomato and potato.</title>
        <authorList>
            <person name="Sierro N."/>
            <person name="Battey J.N."/>
            <person name="Ouadi S."/>
            <person name="Bakaher N."/>
            <person name="Bovet L."/>
            <person name="Willig A."/>
            <person name="Goepfert S."/>
            <person name="Peitsch M.C."/>
            <person name="Ivanov N.V."/>
        </authorList>
    </citation>
    <scope>NUCLEOTIDE SEQUENCE [LARGE SCALE GENOMIC DNA]</scope>
</reference>
<dbReference type="RefSeq" id="XP_075106984.1">
    <property type="nucleotide sequence ID" value="XM_075250883.1"/>
</dbReference>
<protein>
    <submittedName>
        <fullName evidence="2">Uncharacterized protein LOC142179976</fullName>
    </submittedName>
</protein>
<evidence type="ECO:0000313" key="2">
    <source>
        <dbReference type="RefSeq" id="XP_075106984.1"/>
    </source>
</evidence>
<keyword evidence="1" id="KW-1185">Reference proteome</keyword>
<sequence length="153" mass="17942">MWQIGCTKWSPWQKSYEETPIAVAWICLMEFASNFFGNECVFSLASVVGNLLHFDLATQISIRPSCAKVNVEVNLLSTFPQHIKIVEEEDEYGPEEFKWIKIKYDYMPKYCKTCKKQGHNELYCWVIHPQLHKRLDDVAEDGNTGKRTYRYCC</sequence>
<accession>A0AC58UCL6</accession>
<proteinExistence type="predicted"/>
<organism evidence="1 2">
    <name type="scientific">Nicotiana tabacum</name>
    <name type="common">Common tobacco</name>
    <dbReference type="NCBI Taxonomy" id="4097"/>
    <lineage>
        <taxon>Eukaryota</taxon>
        <taxon>Viridiplantae</taxon>
        <taxon>Streptophyta</taxon>
        <taxon>Embryophyta</taxon>
        <taxon>Tracheophyta</taxon>
        <taxon>Spermatophyta</taxon>
        <taxon>Magnoliopsida</taxon>
        <taxon>eudicotyledons</taxon>
        <taxon>Gunneridae</taxon>
        <taxon>Pentapetalae</taxon>
        <taxon>asterids</taxon>
        <taxon>lamiids</taxon>
        <taxon>Solanales</taxon>
        <taxon>Solanaceae</taxon>
        <taxon>Nicotianoideae</taxon>
        <taxon>Nicotianeae</taxon>
        <taxon>Nicotiana</taxon>
    </lineage>
</organism>
<reference evidence="2" key="2">
    <citation type="submission" date="2025-08" db="UniProtKB">
        <authorList>
            <consortium name="RefSeq"/>
        </authorList>
    </citation>
    <scope>IDENTIFICATION</scope>
    <source>
        <tissue evidence="2">Leaf</tissue>
    </source>
</reference>
<evidence type="ECO:0000313" key="1">
    <source>
        <dbReference type="Proteomes" id="UP000790787"/>
    </source>
</evidence>
<dbReference type="Proteomes" id="UP000790787">
    <property type="component" value="Chromosome 4"/>
</dbReference>
<name>A0AC58UCL6_TOBAC</name>
<gene>
    <name evidence="2" type="primary">LOC142179976</name>
</gene>